<sequence>MFRGLIRHISVDIDGCGKSFWYMSTFSIKESKKARPIALYRTGSTYLTQQHNHCFSSELKELATTKKRFYDFTIVYNPQTQNWTVNLVAKTICAFHMNLFFFGCSTMA</sequence>
<comment type="caution">
    <text evidence="1">The sequence shown here is derived from an EMBL/GenBank/DDBJ whole genome shotgun (WGS) entry which is preliminary data.</text>
</comment>
<gene>
    <name evidence="1" type="primary">A06p025870.1_BraROA</name>
    <name evidence="1" type="ORF">IGI04_023295</name>
</gene>
<reference evidence="1 2" key="1">
    <citation type="submission" date="2021-03" db="EMBL/GenBank/DDBJ databases">
        <authorList>
            <person name="King G.J."/>
            <person name="Bancroft I."/>
            <person name="Baten A."/>
            <person name="Bloomfield J."/>
            <person name="Borpatragohain P."/>
            <person name="He Z."/>
            <person name="Irish N."/>
            <person name="Irwin J."/>
            <person name="Liu K."/>
            <person name="Mauleon R.P."/>
            <person name="Moore J."/>
            <person name="Morris R."/>
            <person name="Ostergaard L."/>
            <person name="Wang B."/>
            <person name="Wells R."/>
        </authorList>
    </citation>
    <scope>NUCLEOTIDE SEQUENCE [LARGE SCALE GENOMIC DNA]</scope>
    <source>
        <strain evidence="1">R-o-18</strain>
        <tissue evidence="1">Leaf</tissue>
    </source>
</reference>
<dbReference type="Proteomes" id="UP000823674">
    <property type="component" value="Chromosome A06"/>
</dbReference>
<name>A0ABQ7M3E7_BRACM</name>
<organism evidence="1 2">
    <name type="scientific">Brassica rapa subsp. trilocularis</name>
    <dbReference type="NCBI Taxonomy" id="1813537"/>
    <lineage>
        <taxon>Eukaryota</taxon>
        <taxon>Viridiplantae</taxon>
        <taxon>Streptophyta</taxon>
        <taxon>Embryophyta</taxon>
        <taxon>Tracheophyta</taxon>
        <taxon>Spermatophyta</taxon>
        <taxon>Magnoliopsida</taxon>
        <taxon>eudicotyledons</taxon>
        <taxon>Gunneridae</taxon>
        <taxon>Pentapetalae</taxon>
        <taxon>rosids</taxon>
        <taxon>malvids</taxon>
        <taxon>Brassicales</taxon>
        <taxon>Brassicaceae</taxon>
        <taxon>Brassiceae</taxon>
        <taxon>Brassica</taxon>
    </lineage>
</organism>
<evidence type="ECO:0000313" key="2">
    <source>
        <dbReference type="Proteomes" id="UP000823674"/>
    </source>
</evidence>
<evidence type="ECO:0000313" key="1">
    <source>
        <dbReference type="EMBL" id="KAG5393332.1"/>
    </source>
</evidence>
<keyword evidence="2" id="KW-1185">Reference proteome</keyword>
<protein>
    <submittedName>
        <fullName evidence="1">Uncharacterized protein</fullName>
    </submittedName>
</protein>
<dbReference type="EMBL" id="JADBGQ010000006">
    <property type="protein sequence ID" value="KAG5393332.1"/>
    <property type="molecule type" value="Genomic_DNA"/>
</dbReference>
<accession>A0ABQ7M3E7</accession>
<proteinExistence type="predicted"/>